<dbReference type="GO" id="GO:0030288">
    <property type="term" value="C:outer membrane-bounded periplasmic space"/>
    <property type="evidence" value="ECO:0007669"/>
    <property type="project" value="InterPro"/>
</dbReference>
<accession>A0A263HFW2</accession>
<evidence type="ECO:0000313" key="10">
    <source>
        <dbReference type="Proteomes" id="UP000254507"/>
    </source>
</evidence>
<feature type="chain" id="PRO_5044571949" evidence="6">
    <location>
        <begin position="30"/>
        <end position="347"/>
    </location>
</feature>
<evidence type="ECO:0000313" key="8">
    <source>
        <dbReference type="EMBL" id="SUU34635.1"/>
    </source>
</evidence>
<reference evidence="8 10" key="2">
    <citation type="submission" date="2018-06" db="EMBL/GenBank/DDBJ databases">
        <authorList>
            <consortium name="Pathogen Informatics"/>
            <person name="Doyle S."/>
        </authorList>
    </citation>
    <scope>NUCLEOTIDE SEQUENCE [LARGE SCALE GENOMIC DNA]</scope>
    <source>
        <strain evidence="8 10">NCTC10851</strain>
    </source>
</reference>
<organism evidence="8 10">
    <name type="scientific">Actinobacillus seminis</name>
    <dbReference type="NCBI Taxonomy" id="722"/>
    <lineage>
        <taxon>Bacteria</taxon>
        <taxon>Pseudomonadati</taxon>
        <taxon>Pseudomonadota</taxon>
        <taxon>Gammaproteobacteria</taxon>
        <taxon>Pasteurellales</taxon>
        <taxon>Pasteurellaceae</taxon>
        <taxon>Actinobacillus</taxon>
    </lineage>
</organism>
<keyword evidence="5" id="KW-0574">Periplasm</keyword>
<dbReference type="PANTHER" id="PTHR30006:SF3">
    <property type="entry name" value="THIAMINE-BINDING PERIPLASMIC PROTEIN"/>
    <property type="match status" value="1"/>
</dbReference>
<gene>
    <name evidence="8" type="primary">thiB</name>
    <name evidence="7" type="ORF">CFY87_01170</name>
    <name evidence="8" type="ORF">NCTC10851_00478</name>
</gene>
<dbReference type="RefSeq" id="WP_094945479.1">
    <property type="nucleotide sequence ID" value="NZ_JBMHIA010000007.1"/>
</dbReference>
<evidence type="ECO:0000256" key="1">
    <source>
        <dbReference type="ARBA" id="ARBA00004418"/>
    </source>
</evidence>
<dbReference type="AlphaFoldDB" id="A0A263HFW2"/>
<evidence type="ECO:0000256" key="4">
    <source>
        <dbReference type="ARBA" id="ARBA00022729"/>
    </source>
</evidence>
<reference evidence="7 9" key="1">
    <citation type="submission" date="2017-07" db="EMBL/GenBank/DDBJ databases">
        <title>Virulence factors identified in Actinobacillus seminis.</title>
        <authorList>
            <person name="Negrete-Abascal E."/>
            <person name="Vaca-Pacheco S."/>
            <person name="Montes-Garcia F."/>
            <person name="Leyto-Gil A.M."/>
            <person name="Fragoso-Garcia E."/>
            <person name="Carvente-Garcia R."/>
            <person name="Perez-Agueros S."/>
            <person name="Castelan-Sanchez H.G."/>
            <person name="Garcia-Molina A."/>
            <person name="Villamar T.E."/>
            <person name="Vazquez-Cruz C."/>
        </authorList>
    </citation>
    <scope>NUCLEOTIDE SEQUENCE [LARGE SCALE GENOMIC DNA]</scope>
    <source>
        <strain evidence="7 9">ATCC 15768</strain>
    </source>
</reference>
<dbReference type="Gene3D" id="3.40.190.10">
    <property type="entry name" value="Periplasmic binding protein-like II"/>
    <property type="match status" value="2"/>
</dbReference>
<protein>
    <submittedName>
        <fullName evidence="8">Thiamine ABC transporter periplasmic binding protein</fullName>
    </submittedName>
    <submittedName>
        <fullName evidence="7">Thiamine ABC transporter substrate binding subunit</fullName>
    </submittedName>
</protein>
<evidence type="ECO:0000256" key="5">
    <source>
        <dbReference type="ARBA" id="ARBA00022764"/>
    </source>
</evidence>
<dbReference type="Pfam" id="PF13531">
    <property type="entry name" value="SBP_bac_11"/>
    <property type="match status" value="1"/>
</dbReference>
<evidence type="ECO:0000256" key="2">
    <source>
        <dbReference type="ARBA" id="ARBA00008520"/>
    </source>
</evidence>
<evidence type="ECO:0000313" key="7">
    <source>
        <dbReference type="EMBL" id="OZN25848.1"/>
    </source>
</evidence>
<keyword evidence="3" id="KW-0813">Transport</keyword>
<proteinExistence type="inferred from homology"/>
<dbReference type="EMBL" id="UFSB01000001">
    <property type="protein sequence ID" value="SUU34635.1"/>
    <property type="molecule type" value="Genomic_DNA"/>
</dbReference>
<dbReference type="NCBIfam" id="TIGR01276">
    <property type="entry name" value="thiB"/>
    <property type="match status" value="1"/>
</dbReference>
<dbReference type="GO" id="GO:0030976">
    <property type="term" value="F:thiamine pyrophosphate binding"/>
    <property type="evidence" value="ECO:0007669"/>
    <property type="project" value="TreeGrafter"/>
</dbReference>
<dbReference type="InterPro" id="IPR005948">
    <property type="entry name" value="ThiB-like"/>
</dbReference>
<dbReference type="Proteomes" id="UP000215738">
    <property type="component" value="Unassembled WGS sequence"/>
</dbReference>
<dbReference type="InParanoid" id="A0A263HFW2"/>
<sequence length="347" mass="38824">MFKNIGKKTRLFSTALLLTSGVFSVAANAQSVMPLNVYTYGSFSSDWGAGPRVKALFEKAQQQCQIHYVPFDSSGTLFNRLRLEGKKTKADVVLGLDHYVLDEARKTGLFVPNKVDLTRLSLPIYWQDSTFLPYDFGQYAFIYDKTKLANPPQTLQELINREDLRVIYQDPRTSSVGRGLVVWMNAVFNADNPSSVSIEAAWQQLAKHTVTVGKGWSESYGAFLKGEADLVLSYNTSPLYHLLQEQKDHYAATNLQEGGVLQIEVAAKTVVSQNPCADLFLDFLLTPQAQSEITQYNVMLPVIDTPIAPAIDALRAQQMQAKVFDTTKIQPALLKQWISQWQVSLTE</sequence>
<name>A0A263HFW2_9PAST</name>
<keyword evidence="9" id="KW-1185">Reference proteome</keyword>
<comment type="similarity">
    <text evidence="2">Belongs to the bacterial solute-binding protein 1 family.</text>
</comment>
<dbReference type="SUPFAM" id="SSF53850">
    <property type="entry name" value="Periplasmic binding protein-like II"/>
    <property type="match status" value="1"/>
</dbReference>
<comment type="subcellular location">
    <subcellularLocation>
        <location evidence="1">Periplasm</location>
    </subcellularLocation>
</comment>
<evidence type="ECO:0000313" key="9">
    <source>
        <dbReference type="Proteomes" id="UP000215738"/>
    </source>
</evidence>
<dbReference type="NCBIfam" id="TIGR01254">
    <property type="entry name" value="sfuA"/>
    <property type="match status" value="1"/>
</dbReference>
<dbReference type="GO" id="GO:0015888">
    <property type="term" value="P:thiamine transport"/>
    <property type="evidence" value="ECO:0007669"/>
    <property type="project" value="InterPro"/>
</dbReference>
<evidence type="ECO:0000256" key="3">
    <source>
        <dbReference type="ARBA" id="ARBA00022448"/>
    </source>
</evidence>
<dbReference type="FunCoup" id="A0A263HFW2">
    <property type="interactions" value="90"/>
</dbReference>
<keyword evidence="4 6" id="KW-0732">Signal</keyword>
<dbReference type="Proteomes" id="UP000254507">
    <property type="component" value="Unassembled WGS sequence"/>
</dbReference>
<evidence type="ECO:0000256" key="6">
    <source>
        <dbReference type="SAM" id="SignalP"/>
    </source>
</evidence>
<dbReference type="PANTHER" id="PTHR30006">
    <property type="entry name" value="THIAMINE-BINDING PERIPLASMIC PROTEIN-RELATED"/>
    <property type="match status" value="1"/>
</dbReference>
<dbReference type="EMBL" id="NLFK01000001">
    <property type="protein sequence ID" value="OZN25848.1"/>
    <property type="molecule type" value="Genomic_DNA"/>
</dbReference>
<dbReference type="GO" id="GO:0030975">
    <property type="term" value="F:thiamine binding"/>
    <property type="evidence" value="ECO:0007669"/>
    <property type="project" value="InterPro"/>
</dbReference>
<dbReference type="OrthoDB" id="8013425at2"/>
<feature type="signal peptide" evidence="6">
    <location>
        <begin position="1"/>
        <end position="29"/>
    </location>
</feature>
<dbReference type="InterPro" id="IPR005967">
    <property type="entry name" value="ThiB"/>
</dbReference>